<sequence>MSALTASHAARACASVISFGSSGLGNRGSCFQRLLTAWMAPLRLSVVVCAGAVASVVAGTGRANSVTG</sequence>
<name>A0A653EUK3_9MYCO</name>
<organism evidence="1">
    <name type="scientific">Mycobacterium riyadhense</name>
    <dbReference type="NCBI Taxonomy" id="486698"/>
    <lineage>
        <taxon>Bacteria</taxon>
        <taxon>Bacillati</taxon>
        <taxon>Actinomycetota</taxon>
        <taxon>Actinomycetes</taxon>
        <taxon>Mycobacteriales</taxon>
        <taxon>Mycobacteriaceae</taxon>
        <taxon>Mycobacterium</taxon>
    </lineage>
</organism>
<dbReference type="EMBL" id="LR589102">
    <property type="protein sequence ID" value="VTP00392.1"/>
    <property type="molecule type" value="Genomic_DNA"/>
</dbReference>
<evidence type="ECO:0000313" key="1">
    <source>
        <dbReference type="EMBL" id="VTP00392.1"/>
    </source>
</evidence>
<protein>
    <submittedName>
        <fullName evidence="1">Uncharacterized protein</fullName>
    </submittedName>
</protein>
<dbReference type="AlphaFoldDB" id="A0A653EUK3"/>
<gene>
    <name evidence="1" type="ORF">BIN_B_03494</name>
</gene>
<reference evidence="1" key="1">
    <citation type="submission" date="2019-05" db="EMBL/GenBank/DDBJ databases">
        <authorList>
            <person name="Naeem R."/>
            <person name="Antony C."/>
            <person name="Guan Q."/>
        </authorList>
    </citation>
    <scope>NUCLEOTIDE SEQUENCE</scope>
    <source>
        <strain evidence="1">2</strain>
    </source>
</reference>
<accession>A0A653EUK3</accession>
<proteinExistence type="predicted"/>